<dbReference type="RefSeq" id="WP_208235359.1">
    <property type="nucleotide sequence ID" value="NZ_JAGEVG010000036.1"/>
</dbReference>
<reference evidence="1 2" key="1">
    <citation type="submission" date="2021-03" db="EMBL/GenBank/DDBJ databases">
        <title>Gelidibacter sp. nov., isolated from costal sediment.</title>
        <authorList>
            <person name="Lun K.-Y."/>
        </authorList>
    </citation>
    <scope>NUCLEOTIDE SEQUENCE [LARGE SCALE GENOMIC DNA]</scope>
    <source>
        <strain evidence="1 2">DF109</strain>
    </source>
</reference>
<gene>
    <name evidence="1" type="ORF">J4051_18440</name>
</gene>
<dbReference type="EMBL" id="JAGEVG010000036">
    <property type="protein sequence ID" value="MBO3100255.1"/>
    <property type="molecule type" value="Genomic_DNA"/>
</dbReference>
<name>A0ABS3SX06_9FLAO</name>
<evidence type="ECO:0000313" key="1">
    <source>
        <dbReference type="EMBL" id="MBO3100255.1"/>
    </source>
</evidence>
<sequence>MKLVTHKECIAANIRLEALLKKVGNDTLEDAPQMKELLEVSDLIEHYEEIYFNFGLPFLQEMVELRMFEMGLKS</sequence>
<accession>A0ABS3SX06</accession>
<evidence type="ECO:0000313" key="2">
    <source>
        <dbReference type="Proteomes" id="UP000681315"/>
    </source>
</evidence>
<evidence type="ECO:0008006" key="3">
    <source>
        <dbReference type="Google" id="ProtNLM"/>
    </source>
</evidence>
<dbReference type="Proteomes" id="UP000681315">
    <property type="component" value="Unassembled WGS sequence"/>
</dbReference>
<organism evidence="1 2">
    <name type="scientific">Gelidibacter pelagius</name>
    <dbReference type="NCBI Taxonomy" id="2819985"/>
    <lineage>
        <taxon>Bacteria</taxon>
        <taxon>Pseudomonadati</taxon>
        <taxon>Bacteroidota</taxon>
        <taxon>Flavobacteriia</taxon>
        <taxon>Flavobacteriales</taxon>
        <taxon>Flavobacteriaceae</taxon>
        <taxon>Gelidibacter</taxon>
    </lineage>
</organism>
<protein>
    <recommendedName>
        <fullName evidence="3">HTH-type transcriptional regulator/antitoxin HigA</fullName>
    </recommendedName>
</protein>
<proteinExistence type="predicted"/>
<keyword evidence="2" id="KW-1185">Reference proteome</keyword>
<comment type="caution">
    <text evidence="1">The sequence shown here is derived from an EMBL/GenBank/DDBJ whole genome shotgun (WGS) entry which is preliminary data.</text>
</comment>